<dbReference type="Gene3D" id="3.40.50.150">
    <property type="entry name" value="Vaccinia Virus protein VP39"/>
    <property type="match status" value="1"/>
</dbReference>
<organism evidence="1 2">
    <name type="scientific">Candidatus Obscuribacter phosphatis</name>
    <dbReference type="NCBI Taxonomy" id="1906157"/>
    <lineage>
        <taxon>Bacteria</taxon>
        <taxon>Bacillati</taxon>
        <taxon>Candidatus Melainabacteria</taxon>
        <taxon>Candidatus Obscuribacterales</taxon>
        <taxon>Candidatus Obscuribacteraceae</taxon>
        <taxon>Candidatus Obscuribacter</taxon>
    </lineage>
</organism>
<name>A0A8J7PJL3_9BACT</name>
<dbReference type="CDD" id="cd02440">
    <property type="entry name" value="AdoMet_MTases"/>
    <property type="match status" value="1"/>
</dbReference>
<dbReference type="EMBL" id="JAFLCK010000022">
    <property type="protein sequence ID" value="MBN8661608.1"/>
    <property type="molecule type" value="Genomic_DNA"/>
</dbReference>
<keyword evidence="1" id="KW-0489">Methyltransferase</keyword>
<sequence length="601" mass="66831">MLETENREAVADSSLRYDYKQDEFEEDSHYGRLLHRVGKSKRVLELGSSTGYLTQAMQEKFGCRVTGVEIDPAAAQKARDKGLDVRVLDLDFADLSAEFAGETFEAVLLADVLEHLRDPATTLRQISKILADGGKIVASIPHAGHGDIKMALLTGRLPFRPMGLLDHTHVKFFTRSLLEDLFIKSGYRIDEIERNRWNTSSTEVSFAAANALPENLAELKNLLDCDPEGDTYQFIVQATVTQNSAQENSQNNLPTVDIVVLETALQKACDLYHAALRNIDYPKAKLKFWFVSGEAEKDQIEYSDSADKASPPMTASDFRSFRFLSGGSLDKTPPHASDCILKQHSLSSLAISNRGRALKKIAMGSNADLLFVLNTDSLPASDCLYKLAQAYEKLDPRAKLMTVLCARAEVRQAGPARSDASLSRKDDNLAWHEFSGMLLPKALVLGDFPQDIKNQLVTIDTNKSKLEIEKDAAGSPIDSSFLTEEAQAQDFCFRIWQLGGCVKEVYQARYFSNGPRLSQGTADERKFDGMRLRRRWGTSRQLISFAREKENEQSPDWLRLFNHLVAAMIVEKPTALPQNEPGKSLVGFHGPHSILVGAALK</sequence>
<dbReference type="InterPro" id="IPR029063">
    <property type="entry name" value="SAM-dependent_MTases_sf"/>
</dbReference>
<comment type="caution">
    <text evidence="1">The sequence shown here is derived from an EMBL/GenBank/DDBJ whole genome shotgun (WGS) entry which is preliminary data.</text>
</comment>
<reference evidence="1" key="1">
    <citation type="submission" date="2021-02" db="EMBL/GenBank/DDBJ databases">
        <title>Genome-Resolved Metagenomics of a Microbial Community Performing Photosynthetic Biological Nutrient Removal.</title>
        <authorList>
            <person name="Mcdaniel E.A."/>
        </authorList>
    </citation>
    <scope>NUCLEOTIDE SEQUENCE</scope>
    <source>
        <strain evidence="1">UWPOB_OBS1</strain>
    </source>
</reference>
<evidence type="ECO:0000313" key="2">
    <source>
        <dbReference type="Proteomes" id="UP000664277"/>
    </source>
</evidence>
<dbReference type="AlphaFoldDB" id="A0A8J7PJL3"/>
<evidence type="ECO:0000313" key="1">
    <source>
        <dbReference type="EMBL" id="MBN8661608.1"/>
    </source>
</evidence>
<dbReference type="GO" id="GO:0032259">
    <property type="term" value="P:methylation"/>
    <property type="evidence" value="ECO:0007669"/>
    <property type="project" value="UniProtKB-KW"/>
</dbReference>
<dbReference type="Pfam" id="PF13489">
    <property type="entry name" value="Methyltransf_23"/>
    <property type="match status" value="1"/>
</dbReference>
<dbReference type="GO" id="GO:0008168">
    <property type="term" value="F:methyltransferase activity"/>
    <property type="evidence" value="ECO:0007669"/>
    <property type="project" value="UniProtKB-KW"/>
</dbReference>
<gene>
    <name evidence="1" type="ORF">J0M35_14680</name>
</gene>
<dbReference type="SUPFAM" id="SSF53335">
    <property type="entry name" value="S-adenosyl-L-methionine-dependent methyltransferases"/>
    <property type="match status" value="1"/>
</dbReference>
<accession>A0A8J7PJL3</accession>
<keyword evidence="1" id="KW-0808">Transferase</keyword>
<dbReference type="PANTHER" id="PTHR43861">
    <property type="entry name" value="TRANS-ACONITATE 2-METHYLTRANSFERASE-RELATED"/>
    <property type="match status" value="1"/>
</dbReference>
<proteinExistence type="predicted"/>
<protein>
    <submittedName>
        <fullName evidence="1">Class I SAM-dependent methyltransferase</fullName>
    </submittedName>
</protein>
<dbReference type="Proteomes" id="UP000664277">
    <property type="component" value="Unassembled WGS sequence"/>
</dbReference>